<evidence type="ECO:0000313" key="1">
    <source>
        <dbReference type="EMBL" id="KCZ82194.1"/>
    </source>
</evidence>
<organism evidence="1 2">
    <name type="scientific">Anncaliia algerae PRA339</name>
    <dbReference type="NCBI Taxonomy" id="1288291"/>
    <lineage>
        <taxon>Eukaryota</taxon>
        <taxon>Fungi</taxon>
        <taxon>Fungi incertae sedis</taxon>
        <taxon>Microsporidia</taxon>
        <taxon>Tubulinosematoidea</taxon>
        <taxon>Tubulinosematidae</taxon>
        <taxon>Anncaliia</taxon>
    </lineage>
</organism>
<reference evidence="2" key="1">
    <citation type="submission" date="2013-02" db="EMBL/GenBank/DDBJ databases">
        <authorList>
            <consortium name="The Broad Institute Genome Sequencing Platform"/>
            <person name="Cuomo C."/>
            <person name="Becnel J."/>
            <person name="Sanscrainte N."/>
            <person name="Walker B."/>
            <person name="Young S.K."/>
            <person name="Zeng Q."/>
            <person name="Gargeya S."/>
            <person name="Fitzgerald M."/>
            <person name="Haas B."/>
            <person name="Abouelleil A."/>
            <person name="Alvarado L."/>
            <person name="Arachchi H.M."/>
            <person name="Berlin A.M."/>
            <person name="Chapman S.B."/>
            <person name="Dewar J."/>
            <person name="Goldberg J."/>
            <person name="Griggs A."/>
            <person name="Gujja S."/>
            <person name="Hansen M."/>
            <person name="Howarth C."/>
            <person name="Imamovic A."/>
            <person name="Larimer J."/>
            <person name="McCowan C."/>
            <person name="Murphy C."/>
            <person name="Neiman D."/>
            <person name="Pearson M."/>
            <person name="Priest M."/>
            <person name="Roberts A."/>
            <person name="Saif S."/>
            <person name="Shea T."/>
            <person name="Sisk P."/>
            <person name="Sykes S."/>
            <person name="Wortman J."/>
            <person name="Nusbaum C."/>
            <person name="Birren B."/>
        </authorList>
    </citation>
    <scope>NUCLEOTIDE SEQUENCE [LARGE SCALE GENOMIC DNA]</scope>
    <source>
        <strain evidence="2">PRA339</strain>
    </source>
</reference>
<dbReference type="Proteomes" id="UP000030655">
    <property type="component" value="Unassembled WGS sequence"/>
</dbReference>
<reference evidence="1 2" key="2">
    <citation type="submission" date="2014-03" db="EMBL/GenBank/DDBJ databases">
        <title>The Genome Sequence of Anncaliia algerae insect isolate PRA339.</title>
        <authorList>
            <consortium name="The Broad Institute Genome Sequencing Platform"/>
            <consortium name="The Broad Institute Genome Sequencing Center for Infectious Disease"/>
            <person name="Cuomo C."/>
            <person name="Becnel J."/>
            <person name="Sanscrainte N."/>
            <person name="Walker B."/>
            <person name="Young S.K."/>
            <person name="Zeng Q."/>
            <person name="Gargeya S."/>
            <person name="Fitzgerald M."/>
            <person name="Haas B."/>
            <person name="Abouelleil A."/>
            <person name="Alvarado L."/>
            <person name="Arachchi H.M."/>
            <person name="Berlin A.M."/>
            <person name="Chapman S.B."/>
            <person name="Dewar J."/>
            <person name="Goldberg J."/>
            <person name="Griggs A."/>
            <person name="Gujja S."/>
            <person name="Hansen M."/>
            <person name="Howarth C."/>
            <person name="Imamovic A."/>
            <person name="Larimer J."/>
            <person name="McCowan C."/>
            <person name="Murphy C."/>
            <person name="Neiman D."/>
            <person name="Pearson M."/>
            <person name="Priest M."/>
            <person name="Roberts A."/>
            <person name="Saif S."/>
            <person name="Shea T."/>
            <person name="Sisk P."/>
            <person name="Sykes S."/>
            <person name="Wortman J."/>
            <person name="Nusbaum C."/>
            <person name="Birren B."/>
        </authorList>
    </citation>
    <scope>NUCLEOTIDE SEQUENCE [LARGE SCALE GENOMIC DNA]</scope>
    <source>
        <strain evidence="1 2">PRA339</strain>
    </source>
</reference>
<gene>
    <name evidence="1" type="ORF">H312_00217</name>
</gene>
<dbReference type="HOGENOM" id="CLU_903066_0_0_1"/>
<dbReference type="EMBL" id="KK365131">
    <property type="protein sequence ID" value="KCZ82194.1"/>
    <property type="molecule type" value="Genomic_DNA"/>
</dbReference>
<dbReference type="VEuPathDB" id="MicrosporidiaDB:H312_00217"/>
<protein>
    <submittedName>
        <fullName evidence="1">Uncharacterized protein</fullName>
    </submittedName>
</protein>
<keyword evidence="2" id="KW-1185">Reference proteome</keyword>
<accession>A0A059F5D2</accession>
<sequence>MDKTVLFILITAIKECIFTNVVVESDAEDLFKQEEMDHQTSYSVETLNSAHNSKIENQFKKNISKNLIETFEIRNVGNKTITIPHNIPASDVMIHKYTRQQQNLTKNKSNESRLFTDLFCKIEEDYSFTFSFLLNMMFKSRLKGLDEYTLKKSHIRVFKEFNNILNKYSKDINFDINSEDLDEKEIMNLYNKFIKFVNWTSRLYKFEKIKKLRENTLQYNSIMQIVNKNNKEHQKTLIHHIIGILCSENFCVLLKILPEFRFMFKMKENRLKQGETLVLFKLFQIILCKFESFRYRNFRKFIFKCRVQ</sequence>
<proteinExistence type="predicted"/>
<dbReference type="AlphaFoldDB" id="A0A059F5D2"/>
<name>A0A059F5D2_9MICR</name>
<evidence type="ECO:0000313" key="2">
    <source>
        <dbReference type="Proteomes" id="UP000030655"/>
    </source>
</evidence>
<dbReference type="OrthoDB" id="10347266at2759"/>